<accession>A0AAW6FP98</accession>
<keyword evidence="4" id="KW-0238">DNA-binding</keyword>
<dbReference type="InterPro" id="IPR036388">
    <property type="entry name" value="WH-like_DNA-bd_sf"/>
</dbReference>
<protein>
    <submittedName>
        <fullName evidence="8">Sigma-70 family RNA polymerase sigma factor</fullName>
    </submittedName>
</protein>
<keyword evidence="2" id="KW-0805">Transcription regulation</keyword>
<evidence type="ECO:0000259" key="7">
    <source>
        <dbReference type="Pfam" id="PF08281"/>
    </source>
</evidence>
<evidence type="ECO:0000256" key="5">
    <source>
        <dbReference type="ARBA" id="ARBA00023163"/>
    </source>
</evidence>
<proteinExistence type="inferred from homology"/>
<evidence type="ECO:0000256" key="1">
    <source>
        <dbReference type="ARBA" id="ARBA00010641"/>
    </source>
</evidence>
<dbReference type="GeneID" id="61275479"/>
<dbReference type="InterPro" id="IPR039425">
    <property type="entry name" value="RNA_pol_sigma-70-like"/>
</dbReference>
<dbReference type="SUPFAM" id="SSF88946">
    <property type="entry name" value="Sigma2 domain of RNA polymerase sigma factors"/>
    <property type="match status" value="1"/>
</dbReference>
<dbReference type="Gene3D" id="1.10.10.10">
    <property type="entry name" value="Winged helix-like DNA-binding domain superfamily/Winged helix DNA-binding domain"/>
    <property type="match status" value="1"/>
</dbReference>
<comment type="caution">
    <text evidence="8">The sequence shown here is derived from an EMBL/GenBank/DDBJ whole genome shotgun (WGS) entry which is preliminary data.</text>
</comment>
<keyword evidence="3" id="KW-0731">Sigma factor</keyword>
<dbReference type="EMBL" id="JAQMRD010000036">
    <property type="protein sequence ID" value="MDB9224958.1"/>
    <property type="molecule type" value="Genomic_DNA"/>
</dbReference>
<keyword evidence="5" id="KW-0804">Transcription</keyword>
<dbReference type="AlphaFoldDB" id="A0AAW6FP98"/>
<dbReference type="GO" id="GO:0016987">
    <property type="term" value="F:sigma factor activity"/>
    <property type="evidence" value="ECO:0007669"/>
    <property type="project" value="UniProtKB-KW"/>
</dbReference>
<dbReference type="PANTHER" id="PTHR43133">
    <property type="entry name" value="RNA POLYMERASE ECF-TYPE SIGMA FACTO"/>
    <property type="match status" value="1"/>
</dbReference>
<evidence type="ECO:0000256" key="4">
    <source>
        <dbReference type="ARBA" id="ARBA00023125"/>
    </source>
</evidence>
<dbReference type="InterPro" id="IPR013325">
    <property type="entry name" value="RNA_pol_sigma_r2"/>
</dbReference>
<dbReference type="Gene3D" id="1.10.1740.10">
    <property type="match status" value="1"/>
</dbReference>
<dbReference type="RefSeq" id="WP_228026157.1">
    <property type="nucleotide sequence ID" value="NZ_CABJFF010000001.1"/>
</dbReference>
<dbReference type="InterPro" id="IPR013324">
    <property type="entry name" value="RNA_pol_sigma_r3/r4-like"/>
</dbReference>
<gene>
    <name evidence="8" type="ORF">PN645_18445</name>
</gene>
<feature type="domain" description="RNA polymerase sigma-70 region 2" evidence="6">
    <location>
        <begin position="17"/>
        <end position="76"/>
    </location>
</feature>
<dbReference type="NCBIfam" id="TIGR02937">
    <property type="entry name" value="sigma70-ECF"/>
    <property type="match status" value="1"/>
</dbReference>
<dbReference type="PANTHER" id="PTHR43133:SF8">
    <property type="entry name" value="RNA POLYMERASE SIGMA FACTOR HI_1459-RELATED"/>
    <property type="match status" value="1"/>
</dbReference>
<evidence type="ECO:0000259" key="6">
    <source>
        <dbReference type="Pfam" id="PF04542"/>
    </source>
</evidence>
<dbReference type="Pfam" id="PF04542">
    <property type="entry name" value="Sigma70_r2"/>
    <property type="match status" value="1"/>
</dbReference>
<dbReference type="SUPFAM" id="SSF88659">
    <property type="entry name" value="Sigma3 and sigma4 domains of RNA polymerase sigma factors"/>
    <property type="match status" value="1"/>
</dbReference>
<evidence type="ECO:0000256" key="3">
    <source>
        <dbReference type="ARBA" id="ARBA00023082"/>
    </source>
</evidence>
<feature type="domain" description="RNA polymerase sigma factor 70 region 4 type 2" evidence="7">
    <location>
        <begin position="107"/>
        <end position="156"/>
    </location>
</feature>
<dbReference type="GO" id="GO:0006352">
    <property type="term" value="P:DNA-templated transcription initiation"/>
    <property type="evidence" value="ECO:0007669"/>
    <property type="project" value="InterPro"/>
</dbReference>
<evidence type="ECO:0000313" key="8">
    <source>
        <dbReference type="EMBL" id="MDB9224958.1"/>
    </source>
</evidence>
<name>A0AAW6FP98_9BACT</name>
<reference evidence="8" key="1">
    <citation type="submission" date="2023-01" db="EMBL/GenBank/DDBJ databases">
        <title>Human gut microbiome strain richness.</title>
        <authorList>
            <person name="Chen-Liaw A."/>
        </authorList>
    </citation>
    <scope>NUCLEOTIDE SEQUENCE</scope>
    <source>
        <strain evidence="8">RTP21484st1_B7_RTP21484_190118</strain>
    </source>
</reference>
<dbReference type="GO" id="GO:0003677">
    <property type="term" value="F:DNA binding"/>
    <property type="evidence" value="ECO:0007669"/>
    <property type="project" value="UniProtKB-KW"/>
</dbReference>
<evidence type="ECO:0000256" key="2">
    <source>
        <dbReference type="ARBA" id="ARBA00023015"/>
    </source>
</evidence>
<dbReference type="InterPro" id="IPR013249">
    <property type="entry name" value="RNA_pol_sigma70_r4_t2"/>
</dbReference>
<dbReference type="InterPro" id="IPR014284">
    <property type="entry name" value="RNA_pol_sigma-70_dom"/>
</dbReference>
<dbReference type="InterPro" id="IPR007627">
    <property type="entry name" value="RNA_pol_sigma70_r2"/>
</dbReference>
<sequence>MMTEKEFNHMILPLTKNIYAYAQHILSNPTDAADITQEVMIKLWNTRRELKGVQNPRAWALKVTRNLCLDWIKKQKPVYGGEELAQNEDYTSNPLQEIETKDTVSLLRQIIDTLPENQREVLILREIEELEFEEIEQITGLTANHIRVLLSRGRSKVKEMMRNER</sequence>
<dbReference type="Pfam" id="PF08281">
    <property type="entry name" value="Sigma70_r4_2"/>
    <property type="match status" value="1"/>
</dbReference>
<comment type="similarity">
    <text evidence="1">Belongs to the sigma-70 factor family. ECF subfamily.</text>
</comment>
<dbReference type="Proteomes" id="UP001212263">
    <property type="component" value="Unassembled WGS sequence"/>
</dbReference>
<organism evidence="8 9">
    <name type="scientific">Odoribacter splanchnicus</name>
    <dbReference type="NCBI Taxonomy" id="28118"/>
    <lineage>
        <taxon>Bacteria</taxon>
        <taxon>Pseudomonadati</taxon>
        <taxon>Bacteroidota</taxon>
        <taxon>Bacteroidia</taxon>
        <taxon>Bacteroidales</taxon>
        <taxon>Odoribacteraceae</taxon>
        <taxon>Odoribacter</taxon>
    </lineage>
</organism>
<evidence type="ECO:0000313" key="9">
    <source>
        <dbReference type="Proteomes" id="UP001212263"/>
    </source>
</evidence>